<dbReference type="Gene3D" id="1.10.260.40">
    <property type="entry name" value="lambda repressor-like DNA-binding domains"/>
    <property type="match status" value="1"/>
</dbReference>
<dbReference type="Proteomes" id="UP000249082">
    <property type="component" value="Unassembled WGS sequence"/>
</dbReference>
<feature type="domain" description="HTH cro/C1-type" evidence="1">
    <location>
        <begin position="40"/>
        <end position="102"/>
    </location>
</feature>
<comment type="caution">
    <text evidence="2">The sequence shown here is derived from an EMBL/GenBank/DDBJ whole genome shotgun (WGS) entry which is preliminary data.</text>
</comment>
<evidence type="ECO:0000313" key="3">
    <source>
        <dbReference type="Proteomes" id="UP000249082"/>
    </source>
</evidence>
<gene>
    <name evidence="2" type="ORF">DI555_06870</name>
</gene>
<accession>A0A2W5NQD3</accession>
<dbReference type="SUPFAM" id="SSF47413">
    <property type="entry name" value="lambda repressor-like DNA-binding domains"/>
    <property type="match status" value="1"/>
</dbReference>
<dbReference type="GO" id="GO:0003677">
    <property type="term" value="F:DNA binding"/>
    <property type="evidence" value="ECO:0007669"/>
    <property type="project" value="InterPro"/>
</dbReference>
<sequence length="143" mass="16457">MHKTYTPCKFKVKSDLRPMALSTYARCRIMPGMTDKRIYLKEWRKMAGLTQAEVVARLEIHDDERLPRTGASLSRLENGSQPYSERVLHALADIYGCEPWELIGRNPKKEGHVIDLVRKLDEREQERVRAYIEGMRANGGNAA</sequence>
<evidence type="ECO:0000259" key="1">
    <source>
        <dbReference type="PROSITE" id="PS50943"/>
    </source>
</evidence>
<dbReference type="SMART" id="SM00530">
    <property type="entry name" value="HTH_XRE"/>
    <property type="match status" value="1"/>
</dbReference>
<dbReference type="AlphaFoldDB" id="A0A2W5NQD3"/>
<dbReference type="InterPro" id="IPR010982">
    <property type="entry name" value="Lambda_DNA-bd_dom_sf"/>
</dbReference>
<dbReference type="CDD" id="cd00093">
    <property type="entry name" value="HTH_XRE"/>
    <property type="match status" value="1"/>
</dbReference>
<dbReference type="Pfam" id="PF13560">
    <property type="entry name" value="HTH_31"/>
    <property type="match status" value="1"/>
</dbReference>
<proteinExistence type="predicted"/>
<name>A0A2W5NQD3_9SPHN</name>
<organism evidence="2 3">
    <name type="scientific">Novosphingobium pentaromativorans</name>
    <dbReference type="NCBI Taxonomy" id="205844"/>
    <lineage>
        <taxon>Bacteria</taxon>
        <taxon>Pseudomonadati</taxon>
        <taxon>Pseudomonadota</taxon>
        <taxon>Alphaproteobacteria</taxon>
        <taxon>Sphingomonadales</taxon>
        <taxon>Sphingomonadaceae</taxon>
        <taxon>Novosphingobium</taxon>
    </lineage>
</organism>
<protein>
    <recommendedName>
        <fullName evidence="1">HTH cro/C1-type domain-containing protein</fullName>
    </recommendedName>
</protein>
<dbReference type="InterPro" id="IPR001387">
    <property type="entry name" value="Cro/C1-type_HTH"/>
</dbReference>
<evidence type="ECO:0000313" key="2">
    <source>
        <dbReference type="EMBL" id="PZQ55742.1"/>
    </source>
</evidence>
<reference evidence="2 3" key="1">
    <citation type="submission" date="2017-08" db="EMBL/GenBank/DDBJ databases">
        <title>Infants hospitalized years apart are colonized by the same room-sourced microbial strains.</title>
        <authorList>
            <person name="Brooks B."/>
            <person name="Olm M.R."/>
            <person name="Firek B.A."/>
            <person name="Baker R."/>
            <person name="Thomas B.C."/>
            <person name="Morowitz M.J."/>
            <person name="Banfield J.F."/>
        </authorList>
    </citation>
    <scope>NUCLEOTIDE SEQUENCE [LARGE SCALE GENOMIC DNA]</scope>
    <source>
        <strain evidence="2">S2_005_002_R2_33</strain>
    </source>
</reference>
<dbReference type="PROSITE" id="PS50943">
    <property type="entry name" value="HTH_CROC1"/>
    <property type="match status" value="1"/>
</dbReference>
<dbReference type="EMBL" id="QFPX01000005">
    <property type="protein sequence ID" value="PZQ55742.1"/>
    <property type="molecule type" value="Genomic_DNA"/>
</dbReference>